<comment type="similarity">
    <text evidence="1">Belongs to the metallophosphoesterase superfamily. YfcE family.</text>
</comment>
<dbReference type="EMBL" id="BMJN01000004">
    <property type="protein sequence ID" value="GGE26612.1"/>
    <property type="molecule type" value="Genomic_DNA"/>
</dbReference>
<evidence type="ECO:0000313" key="4">
    <source>
        <dbReference type="Proteomes" id="UP000660801"/>
    </source>
</evidence>
<proteinExistence type="inferred from homology"/>
<feature type="domain" description="Calcineurin-like phosphoesterase" evidence="2">
    <location>
        <begin position="4"/>
        <end position="208"/>
    </location>
</feature>
<dbReference type="SUPFAM" id="SSF56300">
    <property type="entry name" value="Metallo-dependent phosphatases"/>
    <property type="match status" value="1"/>
</dbReference>
<name>A0A917A4Q0_9STRE</name>
<keyword evidence="4" id="KW-1185">Reference proteome</keyword>
<dbReference type="InterPro" id="IPR011152">
    <property type="entry name" value="Pesterase_MJ0912"/>
</dbReference>
<dbReference type="RefSeq" id="WP_068989425.1">
    <property type="nucleotide sequence ID" value="NZ_BMJN01000004.1"/>
</dbReference>
<dbReference type="OrthoDB" id="9813918at2"/>
<sequence>MTHKIAILSDIHGNLTALQAVLEDCSKQGITEYWILGDCWLPGPAQRDIFELLDQLPVTVWIRGNWDDCLLESLDGVYSTKTAQEIYILRLSQYLLEDLTAEDITRIRQLPLQQERIINGLHISISHNLPQQNYGRALLSTNPTENFDALFEKDYDIAVYGHIHSQVLRYSSKGQLILNPGSIGQPFFTWEPLWNDLRAQYAVLEIDEKGLPNLQFRKVDYDIKREYQLAKDRQLPYLELYKELLDTGALYTHDETTLQKWTARYPYKHDVQTFFSSSAHSDL</sequence>
<gene>
    <name evidence="3" type="ORF">GCM10011510_04740</name>
</gene>
<dbReference type="Pfam" id="PF12850">
    <property type="entry name" value="Metallophos_2"/>
    <property type="match status" value="1"/>
</dbReference>
<dbReference type="InterPro" id="IPR024654">
    <property type="entry name" value="Calcineurin-like_PHP_lpxH"/>
</dbReference>
<reference evidence="3" key="2">
    <citation type="submission" date="2020-09" db="EMBL/GenBank/DDBJ databases">
        <authorList>
            <person name="Sun Q."/>
            <person name="Zhou Y."/>
        </authorList>
    </citation>
    <scope>NUCLEOTIDE SEQUENCE</scope>
    <source>
        <strain evidence="3">CGMCC 1.15533</strain>
    </source>
</reference>
<dbReference type="PIRSF" id="PIRSF000883">
    <property type="entry name" value="Pesterase_MJ0912"/>
    <property type="match status" value="1"/>
</dbReference>
<accession>A0A917A4Q0</accession>
<comment type="caution">
    <text evidence="3">The sequence shown here is derived from an EMBL/GenBank/DDBJ whole genome shotgun (WGS) entry which is preliminary data.</text>
</comment>
<dbReference type="AlphaFoldDB" id="A0A917A4Q0"/>
<dbReference type="PANTHER" id="PTHR42850">
    <property type="entry name" value="METALLOPHOSPHOESTERASE"/>
    <property type="match status" value="1"/>
</dbReference>
<protein>
    <submittedName>
        <fullName evidence="3">Ser/threonine protein phosphatase</fullName>
    </submittedName>
</protein>
<evidence type="ECO:0000259" key="2">
    <source>
        <dbReference type="Pfam" id="PF12850"/>
    </source>
</evidence>
<evidence type="ECO:0000313" key="3">
    <source>
        <dbReference type="EMBL" id="GGE26612.1"/>
    </source>
</evidence>
<dbReference type="Gene3D" id="3.60.21.10">
    <property type="match status" value="1"/>
</dbReference>
<organism evidence="3 4">
    <name type="scientific">Streptococcus himalayensis</name>
    <dbReference type="NCBI Taxonomy" id="1888195"/>
    <lineage>
        <taxon>Bacteria</taxon>
        <taxon>Bacillati</taxon>
        <taxon>Bacillota</taxon>
        <taxon>Bacilli</taxon>
        <taxon>Lactobacillales</taxon>
        <taxon>Streptococcaceae</taxon>
        <taxon>Streptococcus</taxon>
    </lineage>
</organism>
<reference evidence="3" key="1">
    <citation type="journal article" date="2014" name="Int. J. Syst. Evol. Microbiol.">
        <title>Complete genome sequence of Corynebacterium casei LMG S-19264T (=DSM 44701T), isolated from a smear-ripened cheese.</title>
        <authorList>
            <consortium name="US DOE Joint Genome Institute (JGI-PGF)"/>
            <person name="Walter F."/>
            <person name="Albersmeier A."/>
            <person name="Kalinowski J."/>
            <person name="Ruckert C."/>
        </authorList>
    </citation>
    <scope>NUCLEOTIDE SEQUENCE</scope>
    <source>
        <strain evidence="3">CGMCC 1.15533</strain>
    </source>
</reference>
<dbReference type="GO" id="GO:0005737">
    <property type="term" value="C:cytoplasm"/>
    <property type="evidence" value="ECO:0007669"/>
    <property type="project" value="TreeGrafter"/>
</dbReference>
<dbReference type="InterPro" id="IPR050126">
    <property type="entry name" value="Ap4A_hydrolase"/>
</dbReference>
<dbReference type="PANTHER" id="PTHR42850:SF2">
    <property type="entry name" value="BLL5683 PROTEIN"/>
    <property type="match status" value="1"/>
</dbReference>
<dbReference type="InterPro" id="IPR029052">
    <property type="entry name" value="Metallo-depent_PP-like"/>
</dbReference>
<dbReference type="GO" id="GO:0016791">
    <property type="term" value="F:phosphatase activity"/>
    <property type="evidence" value="ECO:0007669"/>
    <property type="project" value="TreeGrafter"/>
</dbReference>
<dbReference type="Proteomes" id="UP000660801">
    <property type="component" value="Unassembled WGS sequence"/>
</dbReference>
<evidence type="ECO:0000256" key="1">
    <source>
        <dbReference type="ARBA" id="ARBA00008950"/>
    </source>
</evidence>